<dbReference type="AlphaFoldDB" id="A0AAE0K6I9"/>
<feature type="signal peptide" evidence="1">
    <location>
        <begin position="1"/>
        <end position="33"/>
    </location>
</feature>
<feature type="chain" id="PRO_5042252119" description="Secreted protein" evidence="1">
    <location>
        <begin position="34"/>
        <end position="73"/>
    </location>
</feature>
<gene>
    <name evidence="2" type="ORF">B0T24DRAFT_303338</name>
</gene>
<accession>A0AAE0K6I9</accession>
<dbReference type="Proteomes" id="UP001287356">
    <property type="component" value="Unassembled WGS sequence"/>
</dbReference>
<protein>
    <recommendedName>
        <fullName evidence="4">Secreted protein</fullName>
    </recommendedName>
</protein>
<reference evidence="2" key="1">
    <citation type="journal article" date="2023" name="Mol. Phylogenet. Evol.">
        <title>Genome-scale phylogeny and comparative genomics of the fungal order Sordariales.</title>
        <authorList>
            <person name="Hensen N."/>
            <person name="Bonometti L."/>
            <person name="Westerberg I."/>
            <person name="Brannstrom I.O."/>
            <person name="Guillou S."/>
            <person name="Cros-Aarteil S."/>
            <person name="Calhoun S."/>
            <person name="Haridas S."/>
            <person name="Kuo A."/>
            <person name="Mondo S."/>
            <person name="Pangilinan J."/>
            <person name="Riley R."/>
            <person name="LaButti K."/>
            <person name="Andreopoulos B."/>
            <person name="Lipzen A."/>
            <person name="Chen C."/>
            <person name="Yan M."/>
            <person name="Daum C."/>
            <person name="Ng V."/>
            <person name="Clum A."/>
            <person name="Steindorff A."/>
            <person name="Ohm R.A."/>
            <person name="Martin F."/>
            <person name="Silar P."/>
            <person name="Natvig D.O."/>
            <person name="Lalanne C."/>
            <person name="Gautier V."/>
            <person name="Ament-Velasquez S.L."/>
            <person name="Kruys A."/>
            <person name="Hutchinson M.I."/>
            <person name="Powell A.J."/>
            <person name="Barry K."/>
            <person name="Miller A.N."/>
            <person name="Grigoriev I.V."/>
            <person name="Debuchy R."/>
            <person name="Gladieux P."/>
            <person name="Hiltunen Thoren M."/>
            <person name="Johannesson H."/>
        </authorList>
    </citation>
    <scope>NUCLEOTIDE SEQUENCE</scope>
    <source>
        <strain evidence="2">CBS 958.72</strain>
    </source>
</reference>
<comment type="caution">
    <text evidence="2">The sequence shown here is derived from an EMBL/GenBank/DDBJ whole genome shotgun (WGS) entry which is preliminary data.</text>
</comment>
<dbReference type="EMBL" id="JAULSN010000005">
    <property type="protein sequence ID" value="KAK3370956.1"/>
    <property type="molecule type" value="Genomic_DNA"/>
</dbReference>
<sequence>MHLALFAPFAPCTICTVRYLHLALFCTLHLSSTYLLHERTPSVTHPGTRNVAAHSHIRDRGMLDPRFQIVVEV</sequence>
<evidence type="ECO:0000313" key="3">
    <source>
        <dbReference type="Proteomes" id="UP001287356"/>
    </source>
</evidence>
<evidence type="ECO:0008006" key="4">
    <source>
        <dbReference type="Google" id="ProtNLM"/>
    </source>
</evidence>
<proteinExistence type="predicted"/>
<keyword evidence="3" id="KW-1185">Reference proteome</keyword>
<evidence type="ECO:0000313" key="2">
    <source>
        <dbReference type="EMBL" id="KAK3370956.1"/>
    </source>
</evidence>
<organism evidence="2 3">
    <name type="scientific">Lasiosphaeria ovina</name>
    <dbReference type="NCBI Taxonomy" id="92902"/>
    <lineage>
        <taxon>Eukaryota</taxon>
        <taxon>Fungi</taxon>
        <taxon>Dikarya</taxon>
        <taxon>Ascomycota</taxon>
        <taxon>Pezizomycotina</taxon>
        <taxon>Sordariomycetes</taxon>
        <taxon>Sordariomycetidae</taxon>
        <taxon>Sordariales</taxon>
        <taxon>Lasiosphaeriaceae</taxon>
        <taxon>Lasiosphaeria</taxon>
    </lineage>
</organism>
<keyword evidence="1" id="KW-0732">Signal</keyword>
<evidence type="ECO:0000256" key="1">
    <source>
        <dbReference type="SAM" id="SignalP"/>
    </source>
</evidence>
<name>A0AAE0K6I9_9PEZI</name>
<reference evidence="2" key="2">
    <citation type="submission" date="2023-06" db="EMBL/GenBank/DDBJ databases">
        <authorList>
            <consortium name="Lawrence Berkeley National Laboratory"/>
            <person name="Haridas S."/>
            <person name="Hensen N."/>
            <person name="Bonometti L."/>
            <person name="Westerberg I."/>
            <person name="Brannstrom I.O."/>
            <person name="Guillou S."/>
            <person name="Cros-Aarteil S."/>
            <person name="Calhoun S."/>
            <person name="Kuo A."/>
            <person name="Mondo S."/>
            <person name="Pangilinan J."/>
            <person name="Riley R."/>
            <person name="Labutti K."/>
            <person name="Andreopoulos B."/>
            <person name="Lipzen A."/>
            <person name="Chen C."/>
            <person name="Yanf M."/>
            <person name="Daum C."/>
            <person name="Ng V."/>
            <person name="Clum A."/>
            <person name="Steindorff A."/>
            <person name="Ohm R."/>
            <person name="Martin F."/>
            <person name="Silar P."/>
            <person name="Natvig D."/>
            <person name="Lalanne C."/>
            <person name="Gautier V."/>
            <person name="Ament-Velasquez S.L."/>
            <person name="Kruys A."/>
            <person name="Hutchinson M.I."/>
            <person name="Powell A.J."/>
            <person name="Barry K."/>
            <person name="Miller A.N."/>
            <person name="Grigoriev I.V."/>
            <person name="Debuchy R."/>
            <person name="Gladieux P."/>
            <person name="Thoren M.H."/>
            <person name="Johannesson H."/>
        </authorList>
    </citation>
    <scope>NUCLEOTIDE SEQUENCE</scope>
    <source>
        <strain evidence="2">CBS 958.72</strain>
    </source>
</reference>